<feature type="compositionally biased region" description="Low complexity" evidence="1">
    <location>
        <begin position="635"/>
        <end position="654"/>
    </location>
</feature>
<dbReference type="Proteomes" id="UP000011083">
    <property type="component" value="Unassembled WGS sequence"/>
</dbReference>
<feature type="compositionally biased region" description="Low complexity" evidence="1">
    <location>
        <begin position="76"/>
        <end position="88"/>
    </location>
</feature>
<feature type="compositionally biased region" description="Acidic residues" evidence="1">
    <location>
        <begin position="49"/>
        <end position="71"/>
    </location>
</feature>
<feature type="compositionally biased region" description="Low complexity" evidence="1">
    <location>
        <begin position="140"/>
        <end position="159"/>
    </location>
</feature>
<feature type="compositionally biased region" description="Low complexity" evidence="1">
    <location>
        <begin position="395"/>
        <end position="405"/>
    </location>
</feature>
<feature type="compositionally biased region" description="Low complexity" evidence="1">
    <location>
        <begin position="662"/>
        <end position="677"/>
    </location>
</feature>
<dbReference type="RefSeq" id="XP_004335856.1">
    <property type="nucleotide sequence ID" value="XM_004335808.1"/>
</dbReference>
<feature type="compositionally biased region" description="Basic and acidic residues" evidence="1">
    <location>
        <begin position="189"/>
        <end position="214"/>
    </location>
</feature>
<proteinExistence type="predicted"/>
<evidence type="ECO:0000256" key="1">
    <source>
        <dbReference type="SAM" id="MobiDB-lite"/>
    </source>
</evidence>
<name>L8GM64_ACACF</name>
<dbReference type="AlphaFoldDB" id="L8GM64"/>
<accession>L8GM64</accession>
<feature type="compositionally biased region" description="Basic and acidic residues" evidence="1">
    <location>
        <begin position="126"/>
        <end position="139"/>
    </location>
</feature>
<keyword evidence="3" id="KW-1185">Reference proteome</keyword>
<dbReference type="EMBL" id="KB008074">
    <property type="protein sequence ID" value="ELR13843.1"/>
    <property type="molecule type" value="Genomic_DNA"/>
</dbReference>
<dbReference type="KEGG" id="acan:ACA1_076960"/>
<evidence type="ECO:0000313" key="2">
    <source>
        <dbReference type="EMBL" id="ELR13843.1"/>
    </source>
</evidence>
<protein>
    <submittedName>
        <fullName evidence="2">Uncharacterized protein</fullName>
    </submittedName>
</protein>
<gene>
    <name evidence="2" type="ORF">ACA1_076960</name>
</gene>
<evidence type="ECO:0000313" key="3">
    <source>
        <dbReference type="Proteomes" id="UP000011083"/>
    </source>
</evidence>
<feature type="compositionally biased region" description="Basic residues" evidence="1">
    <location>
        <begin position="89"/>
        <end position="98"/>
    </location>
</feature>
<dbReference type="VEuPathDB" id="AmoebaDB:ACA1_076960"/>
<reference evidence="2 3" key="1">
    <citation type="journal article" date="2013" name="Genome Biol.">
        <title>Genome of Acanthamoeba castellanii highlights extensive lateral gene transfer and early evolution of tyrosine kinase signaling.</title>
        <authorList>
            <person name="Clarke M."/>
            <person name="Lohan A.J."/>
            <person name="Liu B."/>
            <person name="Lagkouvardos I."/>
            <person name="Roy S."/>
            <person name="Zafar N."/>
            <person name="Bertelli C."/>
            <person name="Schilde C."/>
            <person name="Kianianmomeni A."/>
            <person name="Burglin T.R."/>
            <person name="Frech C."/>
            <person name="Turcotte B."/>
            <person name="Kopec K.O."/>
            <person name="Synnott J.M."/>
            <person name="Choo C."/>
            <person name="Paponov I."/>
            <person name="Finkler A."/>
            <person name="Soon Heng Tan C."/>
            <person name="Hutchins A.P."/>
            <person name="Weinmeier T."/>
            <person name="Rattei T."/>
            <person name="Chu J.S."/>
            <person name="Gimenez G."/>
            <person name="Irimia M."/>
            <person name="Rigden D.J."/>
            <person name="Fitzpatrick D.A."/>
            <person name="Lorenzo-Morales J."/>
            <person name="Bateman A."/>
            <person name="Chiu C.H."/>
            <person name="Tang P."/>
            <person name="Hegemann P."/>
            <person name="Fromm H."/>
            <person name="Raoult D."/>
            <person name="Greub G."/>
            <person name="Miranda-Saavedra D."/>
            <person name="Chen N."/>
            <person name="Nash P."/>
            <person name="Ginger M.L."/>
            <person name="Horn M."/>
            <person name="Schaap P."/>
            <person name="Caler L."/>
            <person name="Loftus B."/>
        </authorList>
    </citation>
    <scope>NUCLEOTIDE SEQUENCE [LARGE SCALE GENOMIC DNA]</scope>
    <source>
        <strain evidence="2 3">Neff</strain>
    </source>
</reference>
<dbReference type="GeneID" id="14914398"/>
<feature type="region of interest" description="Disordered" evidence="1">
    <location>
        <begin position="385"/>
        <end position="405"/>
    </location>
</feature>
<feature type="region of interest" description="Disordered" evidence="1">
    <location>
        <begin position="20"/>
        <end position="218"/>
    </location>
</feature>
<organism evidence="2 3">
    <name type="scientific">Acanthamoeba castellanii (strain ATCC 30010 / Neff)</name>
    <dbReference type="NCBI Taxonomy" id="1257118"/>
    <lineage>
        <taxon>Eukaryota</taxon>
        <taxon>Amoebozoa</taxon>
        <taxon>Discosea</taxon>
        <taxon>Longamoebia</taxon>
        <taxon>Centramoebida</taxon>
        <taxon>Acanthamoebidae</taxon>
        <taxon>Acanthamoeba</taxon>
    </lineage>
</organism>
<feature type="region of interest" description="Disordered" evidence="1">
    <location>
        <begin position="635"/>
        <end position="691"/>
    </location>
</feature>
<sequence length="691" mass="75547">MSQAARPSLTVAQVGIHQLLSGFAERSDGKTWDFTVSRKRSRAKAEPSNDTDDDDDGVDEQEQVVDEEEEAPSAPTTPTTPTPTTTTTHRAKRQRRGAARASPSFDERQDTGESAVTKGRGKAKAKKVEVEEGDKENNHNHNSSSSSNNRNRVATSTRSSRSRGRVAQKTTPRNSRRRKELKFEDDEERPAAETEKEEKVRSDDAQVDQHEHRTTTTTTTTAQAYVPGNEPHQGSYLAFLQEAFVPASDRLSVLGDDGRYDPARLYHIPHPVGRRHSHSLIFPLLHSLEHQQPHQHQHQHRHPYDDSLYDYKRYSHSHAAVAPTPIFASTLANNTALFAPPPTPPPPPTGTWYSMLIDHSIPAPPPPPAPLNVFQTAASPQLTPSSARHYHHHYPSSPSMPLSSPEYGPQHYYTYGGERAPSPHTTLGGGDHPWAWLSEAGEEQILQFLRSTPAQSEPQPTFYHQQQHSGAEMDQMAPSVEPGRLLLGFESESEEARRAMAKMRMSLARLREAAVAAASPMMSSWATNNPPSGFATSFPPLVDHAASQPRFSLASSSSSRSASPYHFGRASGGALPHFYGGGHCSMPSSASSSQPSSPYTVDMEIPYATTLPSVDLSLSASPLLLPVLHTTAAATTSMATTTRPRTPSSLLRSTTSRRRRSPTTGQAATTSTSTAQTPKRRKNAPKANDGR</sequence>